<dbReference type="STRING" id="1210089.GCA_001613165_03330"/>
<dbReference type="Proteomes" id="UP000255355">
    <property type="component" value="Unassembled WGS sequence"/>
</dbReference>
<sequence>MINGAHTILYATDADRARAFFRDVLGLSNVDAGNGWLIFKSPPAELAVHPADGPAAGRIELYLMCDDLPATIEELKARGVEFTSDITEAGWGMLTSLAVPGAGEIGLYQPRHETAYDLD</sequence>
<dbReference type="SUPFAM" id="SSF54593">
    <property type="entry name" value="Glyoxalase/Bleomycin resistance protein/Dihydroxybiphenyl dioxygenase"/>
    <property type="match status" value="1"/>
</dbReference>
<dbReference type="PANTHER" id="PTHR33993:SF2">
    <property type="entry name" value="VOC DOMAIN-CONTAINING PROTEIN"/>
    <property type="match status" value="1"/>
</dbReference>
<dbReference type="EMBL" id="QQAZ01000005">
    <property type="protein sequence ID" value="RDI51005.1"/>
    <property type="molecule type" value="Genomic_DNA"/>
</dbReference>
<keyword evidence="2" id="KW-0456">Lyase</keyword>
<dbReference type="AlphaFoldDB" id="A0A370H4D4"/>
<dbReference type="PROSITE" id="PS51819">
    <property type="entry name" value="VOC"/>
    <property type="match status" value="1"/>
</dbReference>
<proteinExistence type="predicted"/>
<protein>
    <submittedName>
        <fullName evidence="2">Putative enzyme related to lactoylglutathione lyase</fullName>
    </submittedName>
</protein>
<dbReference type="InterPro" id="IPR004360">
    <property type="entry name" value="Glyas_Fos-R_dOase_dom"/>
</dbReference>
<evidence type="ECO:0000259" key="1">
    <source>
        <dbReference type="PROSITE" id="PS51819"/>
    </source>
</evidence>
<name>A0A370H4D4_9NOCA</name>
<dbReference type="InterPro" id="IPR037523">
    <property type="entry name" value="VOC_core"/>
</dbReference>
<keyword evidence="3" id="KW-1185">Reference proteome</keyword>
<reference evidence="2 3" key="1">
    <citation type="submission" date="2018-07" db="EMBL/GenBank/DDBJ databases">
        <title>Genomic Encyclopedia of Type Strains, Phase IV (KMG-IV): sequencing the most valuable type-strain genomes for metagenomic binning, comparative biology and taxonomic classification.</title>
        <authorList>
            <person name="Goeker M."/>
        </authorList>
    </citation>
    <scope>NUCLEOTIDE SEQUENCE [LARGE SCALE GENOMIC DNA]</scope>
    <source>
        <strain evidence="2 3">DSM 44952</strain>
    </source>
</reference>
<organism evidence="2 3">
    <name type="scientific">Nocardia mexicana</name>
    <dbReference type="NCBI Taxonomy" id="279262"/>
    <lineage>
        <taxon>Bacteria</taxon>
        <taxon>Bacillati</taxon>
        <taxon>Actinomycetota</taxon>
        <taxon>Actinomycetes</taxon>
        <taxon>Mycobacteriales</taxon>
        <taxon>Nocardiaceae</taxon>
        <taxon>Nocardia</taxon>
    </lineage>
</organism>
<evidence type="ECO:0000313" key="2">
    <source>
        <dbReference type="EMBL" id="RDI51005.1"/>
    </source>
</evidence>
<dbReference type="Gene3D" id="3.10.180.10">
    <property type="entry name" value="2,3-Dihydroxybiphenyl 1,2-Dioxygenase, domain 1"/>
    <property type="match status" value="1"/>
</dbReference>
<feature type="domain" description="VOC" evidence="1">
    <location>
        <begin position="1"/>
        <end position="110"/>
    </location>
</feature>
<dbReference type="RefSeq" id="WP_068020412.1">
    <property type="nucleotide sequence ID" value="NZ_QQAZ01000005.1"/>
</dbReference>
<comment type="caution">
    <text evidence="2">The sequence shown here is derived from an EMBL/GenBank/DDBJ whole genome shotgun (WGS) entry which is preliminary data.</text>
</comment>
<dbReference type="GO" id="GO:0016829">
    <property type="term" value="F:lyase activity"/>
    <property type="evidence" value="ECO:0007669"/>
    <property type="project" value="UniProtKB-KW"/>
</dbReference>
<dbReference type="PANTHER" id="PTHR33993">
    <property type="entry name" value="GLYOXALASE-RELATED"/>
    <property type="match status" value="1"/>
</dbReference>
<dbReference type="InterPro" id="IPR029068">
    <property type="entry name" value="Glyas_Bleomycin-R_OHBP_Dase"/>
</dbReference>
<dbReference type="InterPro" id="IPR052164">
    <property type="entry name" value="Anthracycline_SecMetBiosynth"/>
</dbReference>
<gene>
    <name evidence="2" type="ORF">DFR68_105482</name>
</gene>
<dbReference type="OrthoDB" id="2611891at2"/>
<accession>A0A370H4D4</accession>
<dbReference type="Pfam" id="PF00903">
    <property type="entry name" value="Glyoxalase"/>
    <property type="match status" value="1"/>
</dbReference>
<evidence type="ECO:0000313" key="3">
    <source>
        <dbReference type="Proteomes" id="UP000255355"/>
    </source>
</evidence>